<proteinExistence type="predicted"/>
<dbReference type="SUPFAM" id="SSF51735">
    <property type="entry name" value="NAD(P)-binding Rossmann-fold domains"/>
    <property type="match status" value="1"/>
</dbReference>
<dbReference type="InterPro" id="IPR016040">
    <property type="entry name" value="NAD(P)-bd_dom"/>
</dbReference>
<dbReference type="AlphaFoldDB" id="A0AAE3ZXZ9"/>
<dbReference type="Gene3D" id="3.40.50.720">
    <property type="entry name" value="NAD(P)-binding Rossmann-like Domain"/>
    <property type="match status" value="1"/>
</dbReference>
<organism evidence="2 3">
    <name type="scientific">Catenuloplanes niger</name>
    <dbReference type="NCBI Taxonomy" id="587534"/>
    <lineage>
        <taxon>Bacteria</taxon>
        <taxon>Bacillati</taxon>
        <taxon>Actinomycetota</taxon>
        <taxon>Actinomycetes</taxon>
        <taxon>Micromonosporales</taxon>
        <taxon>Micromonosporaceae</taxon>
        <taxon>Catenuloplanes</taxon>
    </lineage>
</organism>
<feature type="domain" description="NAD(P)-binding" evidence="1">
    <location>
        <begin position="8"/>
        <end position="189"/>
    </location>
</feature>
<dbReference type="InterPro" id="IPR036291">
    <property type="entry name" value="NAD(P)-bd_dom_sf"/>
</dbReference>
<dbReference type="PANTHER" id="PTHR43162">
    <property type="match status" value="1"/>
</dbReference>
<dbReference type="Proteomes" id="UP001183629">
    <property type="component" value="Unassembled WGS sequence"/>
</dbReference>
<evidence type="ECO:0000313" key="3">
    <source>
        <dbReference type="Proteomes" id="UP001183629"/>
    </source>
</evidence>
<sequence>MIVVTAPTGQIGAHVVRELIDADVRFRVVARDPARLAPGVAERAEVVTGSHGDPDVMAAAVDGADTVFWLVPPSPAAASVSEAFAGFARPVLDAFAGRRVVAVSALGRGTPVAARAGRVTATHAMDDLIAGTAAAYRALVMSSFMDNLLRHVVPITTDGVFRGPHRPDLAMPHVATRDVAAAAVRLLRDGSWGGRAEVPVLGPEDLTFDGIAAIVGDVLGRPVRYERVPGDAFVAAMTRAGNTEPMARSLLDMALAKNDGLDAGVSRTPATTGPTSFRRWCVEVFRPAAERSGLITKEDSRQRGWPNGQ</sequence>
<reference evidence="2 3" key="1">
    <citation type="submission" date="2023-07" db="EMBL/GenBank/DDBJ databases">
        <title>Sequencing the genomes of 1000 actinobacteria strains.</title>
        <authorList>
            <person name="Klenk H.-P."/>
        </authorList>
    </citation>
    <scope>NUCLEOTIDE SEQUENCE [LARGE SCALE GENOMIC DNA]</scope>
    <source>
        <strain evidence="2 3">DSM 44711</strain>
    </source>
</reference>
<gene>
    <name evidence="2" type="ORF">J2S44_008379</name>
</gene>
<accession>A0AAE3ZXZ9</accession>
<keyword evidence="3" id="KW-1185">Reference proteome</keyword>
<dbReference type="PANTHER" id="PTHR43162:SF1">
    <property type="entry name" value="PRESTALK A DIFFERENTIATION PROTEIN A"/>
    <property type="match status" value="1"/>
</dbReference>
<protein>
    <submittedName>
        <fullName evidence="2">Uncharacterized protein YbjT (DUF2867 family)</fullName>
    </submittedName>
</protein>
<name>A0AAE3ZXZ9_9ACTN</name>
<dbReference type="Pfam" id="PF13460">
    <property type="entry name" value="NAD_binding_10"/>
    <property type="match status" value="1"/>
</dbReference>
<dbReference type="InterPro" id="IPR051604">
    <property type="entry name" value="Ergot_Alk_Oxidoreductase"/>
</dbReference>
<comment type="caution">
    <text evidence="2">The sequence shown here is derived from an EMBL/GenBank/DDBJ whole genome shotgun (WGS) entry which is preliminary data.</text>
</comment>
<dbReference type="RefSeq" id="WP_310429053.1">
    <property type="nucleotide sequence ID" value="NZ_JAVDYC010000001.1"/>
</dbReference>
<evidence type="ECO:0000313" key="2">
    <source>
        <dbReference type="EMBL" id="MDR7328129.1"/>
    </source>
</evidence>
<dbReference type="EMBL" id="JAVDYC010000001">
    <property type="protein sequence ID" value="MDR7328129.1"/>
    <property type="molecule type" value="Genomic_DNA"/>
</dbReference>
<evidence type="ECO:0000259" key="1">
    <source>
        <dbReference type="Pfam" id="PF13460"/>
    </source>
</evidence>
<dbReference type="Gene3D" id="3.90.25.10">
    <property type="entry name" value="UDP-galactose 4-epimerase, domain 1"/>
    <property type="match status" value="1"/>
</dbReference>